<evidence type="ECO:0000259" key="1">
    <source>
        <dbReference type="Pfam" id="PF06812"/>
    </source>
</evidence>
<comment type="caution">
    <text evidence="4">The sequence shown here is derived from an EMBL/GenBank/DDBJ whole genome shotgun (WGS) entry which is preliminary data.</text>
</comment>
<evidence type="ECO:0000313" key="2">
    <source>
        <dbReference type="EMBL" id="CAK9056416.1"/>
    </source>
</evidence>
<dbReference type="EMBL" id="CAXAMM010038953">
    <property type="protein sequence ID" value="CAK9082417.1"/>
    <property type="molecule type" value="Genomic_DNA"/>
</dbReference>
<dbReference type="InterPro" id="IPR010657">
    <property type="entry name" value="ImpA_N"/>
</dbReference>
<evidence type="ECO:0000313" key="7">
    <source>
        <dbReference type="EMBL" id="CAK9081278.1"/>
    </source>
</evidence>
<dbReference type="EMBL" id="CAXAMM010038802">
    <property type="protein sequence ID" value="CAK9081106.1"/>
    <property type="molecule type" value="Genomic_DNA"/>
</dbReference>
<evidence type="ECO:0000313" key="11">
    <source>
        <dbReference type="EMBL" id="CAK9083509.1"/>
    </source>
</evidence>
<evidence type="ECO:0000313" key="5">
    <source>
        <dbReference type="EMBL" id="CAK9080691.1"/>
    </source>
</evidence>
<evidence type="ECO:0000313" key="3">
    <source>
        <dbReference type="EMBL" id="CAK9066055.1"/>
    </source>
</evidence>
<dbReference type="PANTHER" id="PTHR37951">
    <property type="entry name" value="CYTOPLASMIC PROTEIN-RELATED"/>
    <property type="match status" value="1"/>
</dbReference>
<evidence type="ECO:0000313" key="12">
    <source>
        <dbReference type="EMBL" id="CAK9084508.1"/>
    </source>
</evidence>
<dbReference type="EMBL" id="CAXAMM010038634">
    <property type="protein sequence ID" value="CAK9079643.1"/>
    <property type="molecule type" value="Genomic_DNA"/>
</dbReference>
<dbReference type="EMBL" id="CAXAMM010038982">
    <property type="protein sequence ID" value="CAK9082630.1"/>
    <property type="molecule type" value="Genomic_DNA"/>
</dbReference>
<dbReference type="EMBL" id="CAXAMM010025080">
    <property type="protein sequence ID" value="CAK9056416.1"/>
    <property type="molecule type" value="Genomic_DNA"/>
</dbReference>
<keyword evidence="14" id="KW-1185">Reference proteome</keyword>
<evidence type="ECO:0000313" key="6">
    <source>
        <dbReference type="EMBL" id="CAK9081106.1"/>
    </source>
</evidence>
<dbReference type="Proteomes" id="UP001642464">
    <property type="component" value="Unassembled WGS sequence"/>
</dbReference>
<organism evidence="4 14">
    <name type="scientific">Durusdinium trenchii</name>
    <dbReference type="NCBI Taxonomy" id="1381693"/>
    <lineage>
        <taxon>Eukaryota</taxon>
        <taxon>Sar</taxon>
        <taxon>Alveolata</taxon>
        <taxon>Dinophyceae</taxon>
        <taxon>Suessiales</taxon>
        <taxon>Symbiodiniaceae</taxon>
        <taxon>Durusdinium</taxon>
    </lineage>
</organism>
<dbReference type="PANTHER" id="PTHR37951:SF1">
    <property type="entry name" value="TYPE VI SECRETION SYSTEM COMPONENT TSSA1"/>
    <property type="match status" value="1"/>
</dbReference>
<dbReference type="EMBL" id="CAXAMM010038820">
    <property type="protein sequence ID" value="CAK9081278.1"/>
    <property type="molecule type" value="Genomic_DNA"/>
</dbReference>
<dbReference type="Pfam" id="PF06812">
    <property type="entry name" value="ImpA_N"/>
    <property type="match status" value="1"/>
</dbReference>
<dbReference type="EMBL" id="CAXAMM010039182">
    <property type="protein sequence ID" value="CAK9084508.1"/>
    <property type="molecule type" value="Genomic_DNA"/>
</dbReference>
<evidence type="ECO:0000313" key="9">
    <source>
        <dbReference type="EMBL" id="CAK9082417.1"/>
    </source>
</evidence>
<protein>
    <submittedName>
        <fullName evidence="4">ImpA family</fullName>
    </submittedName>
</protein>
<sequence>MASGETLDFATLVQPINAKNPAGEDLRKNTSPTSPYYMLKDERAKARAIERKLIFDDSHTGSPQPSWRMILEFAPQVIAEQSKDLELAAYLIEALVRERGFPGLRDGFRLVRELVESCWDALYPLPDDEGVASRVAHLTGLNGVGGDGTLIRPILAVPITENSSVGCFTTADYLQAQQLATLDAHERQLRLTDGAVSMEMIQTAVSETPQEFYEGLQLNILEVLKEYDRMCTALDERCGEHSIHSSNIRNAIETCLESVRYAIGGFPVRGEAEDDTEEQSVSQQCVVPTVRIRSRNEALTALKQVAEYFRRTEPHSPISYGAEQLVRWSQTPLPELLSELVPDNSAREHLFTLTGMRRAG</sequence>
<feature type="domain" description="ImpA N-terminal" evidence="1">
    <location>
        <begin position="14"/>
        <end position="142"/>
    </location>
</feature>
<dbReference type="EMBL" id="CAXAMM010039420">
    <property type="protein sequence ID" value="CAK9086302.1"/>
    <property type="molecule type" value="Genomic_DNA"/>
</dbReference>
<dbReference type="InterPro" id="IPR017740">
    <property type="entry name" value="TssA-like"/>
</dbReference>
<gene>
    <name evidence="2" type="ORF">SCF082_LOCUS30404</name>
    <name evidence="3" type="ORF">SCF082_LOCUS33698</name>
    <name evidence="4" type="ORF">SCF082_LOCUS38005</name>
    <name evidence="5" type="ORF">SCF082_LOCUS38444</name>
    <name evidence="6" type="ORF">SCF082_LOCUS38636</name>
    <name evidence="7" type="ORF">SCF082_LOCUS38705</name>
    <name evidence="8" type="ORF">SCF082_LOCUS39163</name>
    <name evidence="9" type="ORF">SCF082_LOCUS39173</name>
    <name evidence="10" type="ORF">SCF082_LOCUS39258</name>
    <name evidence="11" type="ORF">SCF082_LOCUS39639</name>
    <name evidence="12" type="ORF">SCF082_LOCUS40082</name>
    <name evidence="13" type="ORF">SCF082_LOCUS40825</name>
</gene>
<dbReference type="NCBIfam" id="TIGR03363">
    <property type="entry name" value="VI_chp_8"/>
    <property type="match status" value="1"/>
</dbReference>
<evidence type="ECO:0000313" key="14">
    <source>
        <dbReference type="Proteomes" id="UP001642464"/>
    </source>
</evidence>
<dbReference type="EMBL" id="CAXAMM010038952">
    <property type="protein sequence ID" value="CAK9082394.1"/>
    <property type="molecule type" value="Genomic_DNA"/>
</dbReference>
<accession>A0ABP0PW88</accession>
<evidence type="ECO:0000313" key="4">
    <source>
        <dbReference type="EMBL" id="CAK9079643.1"/>
    </source>
</evidence>
<evidence type="ECO:0000313" key="10">
    <source>
        <dbReference type="EMBL" id="CAK9082630.1"/>
    </source>
</evidence>
<dbReference type="EMBL" id="CAXAMM010039071">
    <property type="protein sequence ID" value="CAK9083509.1"/>
    <property type="molecule type" value="Genomic_DNA"/>
</dbReference>
<reference evidence="4 14" key="1">
    <citation type="submission" date="2024-02" db="EMBL/GenBank/DDBJ databases">
        <authorList>
            <person name="Chen Y."/>
            <person name="Shah S."/>
            <person name="Dougan E. K."/>
            <person name="Thang M."/>
            <person name="Chan C."/>
        </authorList>
    </citation>
    <scope>NUCLEOTIDE SEQUENCE [LARGE SCALE GENOMIC DNA]</scope>
</reference>
<dbReference type="EMBL" id="CAXAMM010030158">
    <property type="protein sequence ID" value="CAK9066055.1"/>
    <property type="molecule type" value="Genomic_DNA"/>
</dbReference>
<name>A0ABP0PW88_9DINO</name>
<evidence type="ECO:0000313" key="8">
    <source>
        <dbReference type="EMBL" id="CAK9082394.1"/>
    </source>
</evidence>
<evidence type="ECO:0000313" key="13">
    <source>
        <dbReference type="EMBL" id="CAK9086302.1"/>
    </source>
</evidence>
<dbReference type="EMBL" id="CAXAMM010038761">
    <property type="protein sequence ID" value="CAK9080691.1"/>
    <property type="molecule type" value="Genomic_DNA"/>
</dbReference>
<proteinExistence type="predicted"/>